<dbReference type="AlphaFoldDB" id="A0A068WPY8"/>
<reference evidence="4" key="2">
    <citation type="submission" date="2014-06" db="EMBL/GenBank/DDBJ databases">
        <authorList>
            <person name="Aslett M."/>
        </authorList>
    </citation>
    <scope>NUCLEOTIDE SEQUENCE</scope>
</reference>
<feature type="compositionally biased region" description="Basic and acidic residues" evidence="2">
    <location>
        <begin position="366"/>
        <end position="389"/>
    </location>
</feature>
<feature type="compositionally biased region" description="Polar residues" evidence="2">
    <location>
        <begin position="445"/>
        <end position="461"/>
    </location>
</feature>
<dbReference type="WBParaSite" id="EgrG_000194800">
    <property type="protein sequence ID" value="EgrG_000194800"/>
    <property type="gene ID" value="EgrG_000194800"/>
</dbReference>
<feature type="region of interest" description="Disordered" evidence="2">
    <location>
        <begin position="444"/>
        <end position="463"/>
    </location>
</feature>
<reference evidence="4 5" key="1">
    <citation type="journal article" date="2013" name="Nature">
        <title>The genomes of four tapeworm species reveal adaptations to parasitism.</title>
        <authorList>
            <person name="Tsai I.J."/>
            <person name="Zarowiecki M."/>
            <person name="Holroyd N."/>
            <person name="Garciarrubio A."/>
            <person name="Sanchez-Flores A."/>
            <person name="Brooks K.L."/>
            <person name="Tracey A."/>
            <person name="Bobes R.J."/>
            <person name="Fragoso G."/>
            <person name="Sciutto E."/>
            <person name="Aslett M."/>
            <person name="Beasley H."/>
            <person name="Bennett H.M."/>
            <person name="Cai J."/>
            <person name="Camicia F."/>
            <person name="Clark R."/>
            <person name="Cucher M."/>
            <person name="De Silva N."/>
            <person name="Day T.A."/>
            <person name="Deplazes P."/>
            <person name="Estrada K."/>
            <person name="Fernandez C."/>
            <person name="Holland P.W."/>
            <person name="Hou J."/>
            <person name="Hu S."/>
            <person name="Huckvale T."/>
            <person name="Hung S.S."/>
            <person name="Kamenetzky L."/>
            <person name="Keane J.A."/>
            <person name="Kiss F."/>
            <person name="Koziol U."/>
            <person name="Lambert O."/>
            <person name="Liu K."/>
            <person name="Luo X."/>
            <person name="Luo Y."/>
            <person name="Macchiaroli N."/>
            <person name="Nichol S."/>
            <person name="Paps J."/>
            <person name="Parkinson J."/>
            <person name="Pouchkina-Stantcheva N."/>
            <person name="Riddiford N."/>
            <person name="Rosenzvit M."/>
            <person name="Salinas G."/>
            <person name="Wasmuth J.D."/>
            <person name="Zamanian M."/>
            <person name="Zheng Y."/>
            <person name="Cai X."/>
            <person name="Soberon X."/>
            <person name="Olson P.D."/>
            <person name="Laclette J.P."/>
            <person name="Brehm K."/>
            <person name="Berriman M."/>
            <person name="Garciarrubio A."/>
            <person name="Bobes R.J."/>
            <person name="Fragoso G."/>
            <person name="Sanchez-Flores A."/>
            <person name="Estrada K."/>
            <person name="Cevallos M.A."/>
            <person name="Morett E."/>
            <person name="Gonzalez V."/>
            <person name="Portillo T."/>
            <person name="Ochoa-Leyva A."/>
            <person name="Jose M.V."/>
            <person name="Sciutto E."/>
            <person name="Landa A."/>
            <person name="Jimenez L."/>
            <person name="Valdes V."/>
            <person name="Carrero J.C."/>
            <person name="Larralde C."/>
            <person name="Morales-Montor J."/>
            <person name="Limon-Lason J."/>
            <person name="Soberon X."/>
            <person name="Laclette J.P."/>
        </authorList>
    </citation>
    <scope>NUCLEOTIDE SEQUENCE [LARGE SCALE GENOMIC DNA]</scope>
</reference>
<evidence type="ECO:0000313" key="6">
    <source>
        <dbReference type="WBParaSite" id="EgrG_000194800"/>
    </source>
</evidence>
<feature type="compositionally biased region" description="Polar residues" evidence="2">
    <location>
        <begin position="715"/>
        <end position="725"/>
    </location>
</feature>
<dbReference type="PROSITE" id="PS50157">
    <property type="entry name" value="ZINC_FINGER_C2H2_2"/>
    <property type="match status" value="1"/>
</dbReference>
<dbReference type="InterPro" id="IPR013087">
    <property type="entry name" value="Znf_C2H2_type"/>
</dbReference>
<feature type="compositionally biased region" description="Polar residues" evidence="2">
    <location>
        <begin position="859"/>
        <end position="874"/>
    </location>
</feature>
<feature type="compositionally biased region" description="Low complexity" evidence="2">
    <location>
        <begin position="916"/>
        <end position="929"/>
    </location>
</feature>
<feature type="compositionally biased region" description="Polar residues" evidence="2">
    <location>
        <begin position="824"/>
        <end position="840"/>
    </location>
</feature>
<reference evidence="6" key="3">
    <citation type="submission" date="2020-10" db="UniProtKB">
        <authorList>
            <consortium name="WormBaseParasite"/>
        </authorList>
    </citation>
    <scope>IDENTIFICATION</scope>
</reference>
<dbReference type="OrthoDB" id="6248854at2759"/>
<dbReference type="Proteomes" id="UP000492820">
    <property type="component" value="Unassembled WGS sequence"/>
</dbReference>
<proteinExistence type="predicted"/>
<keyword evidence="1" id="KW-0862">Zinc</keyword>
<feature type="compositionally biased region" description="Polar residues" evidence="2">
    <location>
        <begin position="126"/>
        <end position="140"/>
    </location>
</feature>
<organism evidence="4">
    <name type="scientific">Echinococcus granulosus</name>
    <name type="common">Hydatid tapeworm</name>
    <dbReference type="NCBI Taxonomy" id="6210"/>
    <lineage>
        <taxon>Eukaryota</taxon>
        <taxon>Metazoa</taxon>
        <taxon>Spiralia</taxon>
        <taxon>Lophotrochozoa</taxon>
        <taxon>Platyhelminthes</taxon>
        <taxon>Cestoda</taxon>
        <taxon>Eucestoda</taxon>
        <taxon>Cyclophyllidea</taxon>
        <taxon>Taeniidae</taxon>
        <taxon>Echinococcus</taxon>
        <taxon>Echinococcus granulosus group</taxon>
    </lineage>
</organism>
<gene>
    <name evidence="6" type="primary">EGR_04221</name>
    <name evidence="4" type="ORF">EgrG_000194800</name>
</gene>
<feature type="region of interest" description="Disordered" evidence="2">
    <location>
        <begin position="809"/>
        <end position="874"/>
    </location>
</feature>
<feature type="region of interest" description="Disordered" evidence="2">
    <location>
        <begin position="971"/>
        <end position="1000"/>
    </location>
</feature>
<dbReference type="PROSITE" id="PS00028">
    <property type="entry name" value="ZINC_FINGER_C2H2_1"/>
    <property type="match status" value="1"/>
</dbReference>
<name>A0A068WPY8_ECHGR</name>
<sequence>MEGSIRPNGSEDILRCGRCHRLCRSVKERILHAQLAHKIDRMPYPCLECGIAGYQSRSRLRNHMHNKCPGQGWETRFEANGDIRMKLEVDLPQGRCSRRTSIQVGEAMLKVASNFDPLSNGKVQRRTSTSTPSGDQNPQLSKLRRSSLRYAQSEDLTNDQHEIYEGFSSKLFSKEETSVNPPSEVSSSHESLPISVRMSTRMRTMTSSEQKRMKDAENSSLVPLGQLSVKMLKGGTKRSPKSGRKDALSNLVISSGNRSLTASMELKKKSTSLKNAKLDSARSPKKFRPIAIKAAESTVGASGNSRALVELTTGPGSLNTSYTPRKSSKLHADPSKSRKSTTNASKQLPHSHDSSINHASLNVSLDPKKSRSNVDVRSESVERKREGSAKLKTNSSVIHRRINQIRACKKVVPNDLSVNKDIPFGNAAHHANFTESVSHKFVGNVSRSGTDNQSSTEQSGTFRKVEKEISTAGTAGVFSSNASPSLELLEQLTKRSSRKLAAELSNTDCKKRNKAANLGSDSIALRNQPSALKSFVVIGGKKGLGASSSSQTTVMLANNQRETLKSVRVSKSSLPTLLKALVKVETITDKSKINSNSGITSTEGVVKSIEIKSDELTSEPKSSTNEIVLNDDVEAVSAMRNRCDVAQTSKSDLSEASADDKRLELMLLQEALGVDEMSRLPKRSTPVKPTGSTTETCVKSTEWMGVSTAGKLNDGSHTASLKSSPKSPVASSRGSPSKSKNSALKPTSTTAGAVATPASITASTSTVSIVTTTTSPAGKVALVDWDCFIAKDPRKARCNSVSITNPATAATHYSTKSPPHPSIKSITTTNRSPKSPTFQTTERRPPYQPKKSPADEDSTSLSSKRQVTGDVSSDNCRPCRALFCNPSTLESVQLFAEERSAECATTSKLSKEFSPKLDSTSLLDSSPPTNGDGKLVEPKASDITTRSSSGMSDRVCGKGNETAAKNLVSSLPVHDNSDSNSEATAPAVNNSQDLLISPIDNRDVESNQTLRKRLRPRKSIDYFESAKRVNKKVKMEEVENKLVSNDEDTKLNGAWKDEDDEEEVNQEKNKRKGKHMTTHCCPVCRLTGFATLAELKVHRKISCRRKLKPRRLNEHSIVWYCPGCPTTQGPFESAAALLKHLPTCRTKKLGGGRVKANHPALSIGPLCPSTLFGPSTTFGCSICGVIVASESRLDQHRRDEHNY</sequence>
<protein>
    <submittedName>
        <fullName evidence="4 6">Zinc finger C2H2</fullName>
    </submittedName>
</protein>
<feature type="compositionally biased region" description="Polar residues" evidence="2">
    <location>
        <begin position="978"/>
        <end position="994"/>
    </location>
</feature>
<keyword evidence="1" id="KW-0479">Metal-binding</keyword>
<evidence type="ECO:0000256" key="2">
    <source>
        <dbReference type="SAM" id="MobiDB-lite"/>
    </source>
</evidence>
<evidence type="ECO:0000313" key="5">
    <source>
        <dbReference type="Proteomes" id="UP000492820"/>
    </source>
</evidence>
<evidence type="ECO:0000313" key="4">
    <source>
        <dbReference type="EMBL" id="CDS21821.1"/>
    </source>
</evidence>
<feature type="compositionally biased region" description="Polar residues" evidence="2">
    <location>
        <begin position="178"/>
        <end position="190"/>
    </location>
</feature>
<evidence type="ECO:0000256" key="1">
    <source>
        <dbReference type="PROSITE-ProRule" id="PRU00042"/>
    </source>
</evidence>
<dbReference type="EMBL" id="LK028584">
    <property type="protein sequence ID" value="CDS21821.1"/>
    <property type="molecule type" value="Genomic_DNA"/>
</dbReference>
<feature type="region of interest" description="Disordered" evidence="2">
    <location>
        <begin position="904"/>
        <end position="958"/>
    </location>
</feature>
<feature type="compositionally biased region" description="Polar residues" evidence="2">
    <location>
        <begin position="340"/>
        <end position="349"/>
    </location>
</feature>
<evidence type="ECO:0000259" key="3">
    <source>
        <dbReference type="PROSITE" id="PS50157"/>
    </source>
</evidence>
<keyword evidence="1" id="KW-0863">Zinc-finger</keyword>
<dbReference type="GO" id="GO:0008270">
    <property type="term" value="F:zinc ion binding"/>
    <property type="evidence" value="ECO:0007669"/>
    <property type="project" value="UniProtKB-KW"/>
</dbReference>
<feature type="region of interest" description="Disordered" evidence="2">
    <location>
        <begin position="115"/>
        <end position="143"/>
    </location>
</feature>
<feature type="compositionally biased region" description="Polar residues" evidence="2">
    <location>
        <begin position="690"/>
        <end position="699"/>
    </location>
</feature>
<feature type="region of interest" description="Disordered" evidence="2">
    <location>
        <begin position="1049"/>
        <end position="1070"/>
    </location>
</feature>
<feature type="compositionally biased region" description="Polar residues" evidence="2">
    <location>
        <begin position="942"/>
        <end position="951"/>
    </location>
</feature>
<feature type="region of interest" description="Disordered" evidence="2">
    <location>
        <begin position="677"/>
        <end position="753"/>
    </location>
</feature>
<accession>A0A068WPY8</accession>
<feature type="region of interest" description="Disordered" evidence="2">
    <location>
        <begin position="310"/>
        <end position="395"/>
    </location>
</feature>
<feature type="compositionally biased region" description="Polar residues" evidence="2">
    <location>
        <begin position="314"/>
        <end position="325"/>
    </location>
</feature>
<feature type="domain" description="C2H2-type" evidence="3">
    <location>
        <begin position="1178"/>
        <end position="1203"/>
    </location>
</feature>
<feature type="compositionally biased region" description="Low complexity" evidence="2">
    <location>
        <begin position="726"/>
        <end position="742"/>
    </location>
</feature>
<feature type="region of interest" description="Disordered" evidence="2">
    <location>
        <begin position="175"/>
        <end position="194"/>
    </location>
</feature>
<dbReference type="SMART" id="SM00355">
    <property type="entry name" value="ZnF_C2H2"/>
    <property type="match status" value="4"/>
</dbReference>